<sequence>MKKLPLCIVLLFISLQTLNAQAKYENFQSQKMGEERQLKILLPRNYEANSDKAYPLFVVLDGDYLFEAVSGNVDFLSYWEEMPEAIVVGINQYGKRYDDCMYSAQNGLPIESGANFFEFVGGELLTYLERNYRIGNFKVIVGQSDTANFINYFLLKPDPIFQGYIAMSPELAPQMIDYLPQRLGSVEKNTFYCLADTALDTKSIKDMVSALDSDIKAKENEKVQYNFNSFESPSHYALPAQALPKALEFMFKVFQPISKQEYQDKILKLEGSPVTYLKEKYQAIKDYYGIDKPILVNDFKAIAAAIEKNELFEAYEELGKMANKAYPDTLMGLYYIGRFYEETGEPKKAMRTFESAYALDEIGGITKDMAMDRADAIKADFGY</sequence>
<dbReference type="PANTHER" id="PTHR48098:SF6">
    <property type="entry name" value="FERRI-BACILLIBACTIN ESTERASE BESA"/>
    <property type="match status" value="1"/>
</dbReference>
<keyword evidence="2" id="KW-0378">Hydrolase</keyword>
<evidence type="ECO:0000313" key="3">
    <source>
        <dbReference type="Proteomes" id="UP001610100"/>
    </source>
</evidence>
<reference evidence="2 3" key="1">
    <citation type="submission" date="2024-02" db="EMBL/GenBank/DDBJ databases">
        <title>A Gaetbulibacter species isolated from tidal flats and genomic insights of their niches.</title>
        <authorList>
            <person name="Ye Y."/>
        </authorList>
    </citation>
    <scope>NUCLEOTIDE SEQUENCE [LARGE SCALE GENOMIC DNA]</scope>
    <source>
        <strain evidence="2 3">KYW382</strain>
    </source>
</reference>
<accession>A0ABW7MVM8</accession>
<evidence type="ECO:0000256" key="1">
    <source>
        <dbReference type="SAM" id="SignalP"/>
    </source>
</evidence>
<comment type="caution">
    <text evidence="2">The sequence shown here is derived from an EMBL/GenBank/DDBJ whole genome shotgun (WGS) entry which is preliminary data.</text>
</comment>
<organism evidence="2 3">
    <name type="scientific">Gaetbulibacter aestuarii</name>
    <dbReference type="NCBI Taxonomy" id="1502358"/>
    <lineage>
        <taxon>Bacteria</taxon>
        <taxon>Pseudomonadati</taxon>
        <taxon>Bacteroidota</taxon>
        <taxon>Flavobacteriia</taxon>
        <taxon>Flavobacteriales</taxon>
        <taxon>Flavobacteriaceae</taxon>
        <taxon>Gaetbulibacter</taxon>
    </lineage>
</organism>
<dbReference type="InterPro" id="IPR000801">
    <property type="entry name" value="Esterase-like"/>
</dbReference>
<dbReference type="EMBL" id="JBAWKB010000001">
    <property type="protein sequence ID" value="MFH6770869.1"/>
    <property type="molecule type" value="Genomic_DNA"/>
</dbReference>
<evidence type="ECO:0000313" key="2">
    <source>
        <dbReference type="EMBL" id="MFH6770869.1"/>
    </source>
</evidence>
<feature type="chain" id="PRO_5047424365" evidence="1">
    <location>
        <begin position="23"/>
        <end position="383"/>
    </location>
</feature>
<gene>
    <name evidence="2" type="ORF">V8G58_02900</name>
</gene>
<dbReference type="GO" id="GO:0016787">
    <property type="term" value="F:hydrolase activity"/>
    <property type="evidence" value="ECO:0007669"/>
    <property type="project" value="UniProtKB-KW"/>
</dbReference>
<dbReference type="InterPro" id="IPR029058">
    <property type="entry name" value="AB_hydrolase_fold"/>
</dbReference>
<name>A0ABW7MVM8_9FLAO</name>
<proteinExistence type="predicted"/>
<feature type="signal peptide" evidence="1">
    <location>
        <begin position="1"/>
        <end position="22"/>
    </location>
</feature>
<keyword evidence="1" id="KW-0732">Signal</keyword>
<dbReference type="SUPFAM" id="SSF53474">
    <property type="entry name" value="alpha/beta-Hydrolases"/>
    <property type="match status" value="1"/>
</dbReference>
<protein>
    <submittedName>
        <fullName evidence="2">Alpha/beta hydrolase-fold protein</fullName>
    </submittedName>
</protein>
<dbReference type="Pfam" id="PF00756">
    <property type="entry name" value="Esterase"/>
    <property type="match status" value="1"/>
</dbReference>
<dbReference type="Proteomes" id="UP001610100">
    <property type="component" value="Unassembled WGS sequence"/>
</dbReference>
<dbReference type="Gene3D" id="3.40.50.1820">
    <property type="entry name" value="alpha/beta hydrolase"/>
    <property type="match status" value="1"/>
</dbReference>
<dbReference type="PANTHER" id="PTHR48098">
    <property type="entry name" value="ENTEROCHELIN ESTERASE-RELATED"/>
    <property type="match status" value="1"/>
</dbReference>
<dbReference type="RefSeq" id="WP_344739534.1">
    <property type="nucleotide sequence ID" value="NZ_BAABAY010000001.1"/>
</dbReference>
<dbReference type="Gene3D" id="1.25.40.10">
    <property type="entry name" value="Tetratricopeptide repeat domain"/>
    <property type="match status" value="1"/>
</dbReference>
<keyword evidence="3" id="KW-1185">Reference proteome</keyword>
<dbReference type="InterPro" id="IPR011990">
    <property type="entry name" value="TPR-like_helical_dom_sf"/>
</dbReference>
<dbReference type="InterPro" id="IPR050583">
    <property type="entry name" value="Mycobacterial_A85_antigen"/>
</dbReference>